<gene>
    <name evidence="4" type="ORF">CLPUN_12830</name>
</gene>
<keyword evidence="5" id="KW-1185">Reference proteome</keyword>
<dbReference type="PRINTS" id="PR00080">
    <property type="entry name" value="SDRFAMILY"/>
</dbReference>
<dbReference type="PANTHER" id="PTHR42760:SF115">
    <property type="entry name" value="3-OXOACYL-[ACYL-CARRIER-PROTEIN] REDUCTASE FABG"/>
    <property type="match status" value="1"/>
</dbReference>
<protein>
    <submittedName>
        <fullName evidence="4">Putative oxidoreductase</fullName>
        <ecNumber evidence="4">1.-.-.-</ecNumber>
    </submittedName>
</protein>
<dbReference type="RefSeq" id="WP_077846491.1">
    <property type="nucleotide sequence ID" value="NZ_LZZM01000080.1"/>
</dbReference>
<sequence>MNLPSNIDLNNKVVVITGGAGVLGSSWVDALTECGAKVAILDRSLESAERKAAEVVANGKIAIGVEANVLDKASLKKAHKTILDNLGACDILINGAGGNNPKGTTTKEYLYEEDLKEENKDIITFFDLDEDGIRFVFDLNFLGTLLPSQEFSRDMIGRKGCSIINVSSMNAFTPLTKIPAYSGAKSAVSNFTKWLAVHMSKVGIRVNAIAPGFFVTKQNEALLKNANGSYTERSHKILNATPMGRFGEAEELIGALLFLVNEEASSFVNGIVIPIDGGFSAYSGV</sequence>
<dbReference type="Gene3D" id="3.40.50.720">
    <property type="entry name" value="NAD(P)-binding Rossmann-like Domain"/>
    <property type="match status" value="1"/>
</dbReference>
<keyword evidence="2 4" id="KW-0560">Oxidoreductase</keyword>
<evidence type="ECO:0000256" key="2">
    <source>
        <dbReference type="ARBA" id="ARBA00023002"/>
    </source>
</evidence>
<dbReference type="InterPro" id="IPR002347">
    <property type="entry name" value="SDR_fam"/>
</dbReference>
<comment type="similarity">
    <text evidence="1 3">Belongs to the short-chain dehydrogenases/reductases (SDR) family.</text>
</comment>
<dbReference type="EC" id="1.-.-.-" evidence="4"/>
<evidence type="ECO:0000313" key="5">
    <source>
        <dbReference type="Proteomes" id="UP000190890"/>
    </source>
</evidence>
<dbReference type="GO" id="GO:0005975">
    <property type="term" value="P:carbohydrate metabolic process"/>
    <property type="evidence" value="ECO:0007669"/>
    <property type="project" value="UniProtKB-ARBA"/>
</dbReference>
<evidence type="ECO:0000256" key="1">
    <source>
        <dbReference type="ARBA" id="ARBA00006484"/>
    </source>
</evidence>
<dbReference type="PANTHER" id="PTHR42760">
    <property type="entry name" value="SHORT-CHAIN DEHYDROGENASES/REDUCTASES FAMILY MEMBER"/>
    <property type="match status" value="1"/>
</dbReference>
<evidence type="ECO:0000313" key="4">
    <source>
        <dbReference type="EMBL" id="OOM80617.1"/>
    </source>
</evidence>
<dbReference type="OrthoDB" id="9803333at2"/>
<dbReference type="EMBL" id="LZZM01000080">
    <property type="protein sequence ID" value="OOM80617.1"/>
    <property type="molecule type" value="Genomic_DNA"/>
</dbReference>
<evidence type="ECO:0000256" key="3">
    <source>
        <dbReference type="RuleBase" id="RU000363"/>
    </source>
</evidence>
<dbReference type="Pfam" id="PF00106">
    <property type="entry name" value="adh_short"/>
    <property type="match status" value="1"/>
</dbReference>
<dbReference type="SUPFAM" id="SSF51735">
    <property type="entry name" value="NAD(P)-binding Rossmann-fold domains"/>
    <property type="match status" value="1"/>
</dbReference>
<comment type="caution">
    <text evidence="4">The sequence shown here is derived from an EMBL/GenBank/DDBJ whole genome shotgun (WGS) entry which is preliminary data.</text>
</comment>
<accession>A0A1S8TSA8</accession>
<dbReference type="GO" id="GO:0016616">
    <property type="term" value="F:oxidoreductase activity, acting on the CH-OH group of donors, NAD or NADP as acceptor"/>
    <property type="evidence" value="ECO:0007669"/>
    <property type="project" value="TreeGrafter"/>
</dbReference>
<dbReference type="CDD" id="cd08935">
    <property type="entry name" value="mannonate_red_SDR_c"/>
    <property type="match status" value="1"/>
</dbReference>
<dbReference type="FunFam" id="3.40.50.720:FF:000240">
    <property type="entry name" value="SDR family oxidoreductase"/>
    <property type="match status" value="1"/>
</dbReference>
<organism evidence="4 5">
    <name type="scientific">Clostridium puniceum</name>
    <dbReference type="NCBI Taxonomy" id="29367"/>
    <lineage>
        <taxon>Bacteria</taxon>
        <taxon>Bacillati</taxon>
        <taxon>Bacillota</taxon>
        <taxon>Clostridia</taxon>
        <taxon>Eubacteriales</taxon>
        <taxon>Clostridiaceae</taxon>
        <taxon>Clostridium</taxon>
    </lineage>
</organism>
<name>A0A1S8TSA8_9CLOT</name>
<dbReference type="Proteomes" id="UP000190890">
    <property type="component" value="Unassembled WGS sequence"/>
</dbReference>
<dbReference type="PRINTS" id="PR00081">
    <property type="entry name" value="GDHRDH"/>
</dbReference>
<dbReference type="NCBIfam" id="NF006132">
    <property type="entry name" value="PRK08277.1"/>
    <property type="match status" value="1"/>
</dbReference>
<reference evidence="4 5" key="1">
    <citation type="submission" date="2016-05" db="EMBL/GenBank/DDBJ databases">
        <title>Microbial solvent formation.</title>
        <authorList>
            <person name="Poehlein A."/>
            <person name="Montoya Solano J.D."/>
            <person name="Flitsch S."/>
            <person name="Krabben P."/>
            <person name="Duerre P."/>
            <person name="Daniel R."/>
        </authorList>
    </citation>
    <scope>NUCLEOTIDE SEQUENCE [LARGE SCALE GENOMIC DNA]</scope>
    <source>
        <strain evidence="4 5">DSM 2619</strain>
    </source>
</reference>
<dbReference type="PROSITE" id="PS00061">
    <property type="entry name" value="ADH_SHORT"/>
    <property type="match status" value="1"/>
</dbReference>
<dbReference type="InterPro" id="IPR020904">
    <property type="entry name" value="Sc_DH/Rdtase_CS"/>
</dbReference>
<dbReference type="InterPro" id="IPR036291">
    <property type="entry name" value="NAD(P)-bd_dom_sf"/>
</dbReference>
<dbReference type="AlphaFoldDB" id="A0A1S8TSA8"/>
<proteinExistence type="inferred from homology"/>
<dbReference type="STRING" id="29367.CLPUN_12830"/>